<evidence type="ECO:0000313" key="3">
    <source>
        <dbReference type="EMBL" id="TKT07494.1"/>
    </source>
</evidence>
<dbReference type="Proteomes" id="UP000308632">
    <property type="component" value="Unassembled WGS sequence"/>
</dbReference>
<proteinExistence type="predicted"/>
<keyword evidence="2" id="KW-0472">Membrane</keyword>
<feature type="transmembrane region" description="Helical" evidence="2">
    <location>
        <begin position="83"/>
        <end position="104"/>
    </location>
</feature>
<evidence type="ECO:0000256" key="2">
    <source>
        <dbReference type="SAM" id="Phobius"/>
    </source>
</evidence>
<gene>
    <name evidence="3" type="ORF">E4U92_22545</name>
</gene>
<feature type="transmembrane region" description="Helical" evidence="2">
    <location>
        <begin position="789"/>
        <end position="810"/>
    </location>
</feature>
<sequence>MAPGVTPATLRSMTYLPPPAEELRFLDAELRRLDARRARLLARRAWLVSVLQSAPPGPAAPPSTGPTPTAGPRPEASAPRVQNVLLVLGGVLLTIAAMAFTLVSWGHLGIAGRAAVLGTVTAAALAAPVPLLRRGLRSTAESVAGLGLALTVLDAYALHAAALAGTDGTAYAAVATTVLAALWAAYGTALDALRLPRPAALAAAQLPLPLAAVAAGAGPYGISAALLLTATADAAAALLVTSPALRTVRIAAATGAYGMGGWGLLGALWLSWTAPGPGAAARAAALLLPASAVALTAAWRTAGTAASDPAGVPSTTGAPHAPSGTDAVGTTNTTGPTDAPTAFGAASLARPGRPLTTTLPTATALLGALLLLAALGGLLRVVLPGGWAVPAELLAGLALLAALRVPRLPEPVRHGVAWASAAVQGLALLVALPLVAVALFGPLGQVDRPWSGAPADARDAVTVHAPWLSHSGPALAVLGILAAALALLMRNAAWRPQALAGAAALAWAAVLSLPAALELPYVVGLLLLGLLTVAVLALPVLPPAGTALALVTSVDLAFLALADRTVTLTALSALTVLYAAASARSRCAPVTAPAALVYATALACATGAAAGWQASHTALLVLVVPAAAVAVAPRLAATARVACEVTGAAAALVAVGLAVTDAPVLALVLSSLGVLAAATAVRPDRRSAGYAAAALFALAAWVRLAAWEVTAPEAYTLPVTLPALLVGAWRRRRDPLTGSWPAYGPGLAVTLLPSLAALWRDEGWPRPLLLGSAALLITLLGARYRLRAPLVLGGAVLVLTALHELAPYLVQFADALPRWVPPALAGLLLLALGATYERRLRDVRRVRDVLGRMN</sequence>
<feature type="region of interest" description="Disordered" evidence="1">
    <location>
        <begin position="55"/>
        <end position="76"/>
    </location>
</feature>
<feature type="transmembrane region" description="Helical" evidence="2">
    <location>
        <begin position="415"/>
        <end position="440"/>
    </location>
</feature>
<feature type="compositionally biased region" description="Pro residues" evidence="1">
    <location>
        <begin position="55"/>
        <end position="71"/>
    </location>
</feature>
<feature type="transmembrane region" description="Helical" evidence="2">
    <location>
        <begin position="467"/>
        <end position="487"/>
    </location>
</feature>
<evidence type="ECO:0000256" key="1">
    <source>
        <dbReference type="SAM" id="MobiDB-lite"/>
    </source>
</evidence>
<feature type="transmembrane region" description="Helical" evidence="2">
    <location>
        <begin position="556"/>
        <end position="580"/>
    </location>
</feature>
<feature type="transmembrane region" description="Helical" evidence="2">
    <location>
        <begin position="143"/>
        <end position="162"/>
    </location>
</feature>
<feature type="transmembrane region" description="Helical" evidence="2">
    <location>
        <begin position="252"/>
        <end position="272"/>
    </location>
</feature>
<feature type="transmembrane region" description="Helical" evidence="2">
    <location>
        <begin position="278"/>
        <end position="299"/>
    </location>
</feature>
<feature type="region of interest" description="Disordered" evidence="1">
    <location>
        <begin position="305"/>
        <end position="342"/>
    </location>
</feature>
<feature type="compositionally biased region" description="Low complexity" evidence="1">
    <location>
        <begin position="324"/>
        <end position="342"/>
    </location>
</feature>
<feature type="transmembrane region" description="Helical" evidence="2">
    <location>
        <begin position="592"/>
        <end position="612"/>
    </location>
</feature>
<keyword evidence="2" id="KW-0812">Transmembrane</keyword>
<feature type="transmembrane region" description="Helical" evidence="2">
    <location>
        <begin position="649"/>
        <end position="676"/>
    </location>
</feature>
<feature type="transmembrane region" description="Helical" evidence="2">
    <location>
        <begin position="688"/>
        <end position="706"/>
    </location>
</feature>
<feature type="transmembrane region" description="Helical" evidence="2">
    <location>
        <begin position="619"/>
        <end position="637"/>
    </location>
</feature>
<name>A0A4U5WY42_STRGB</name>
<feature type="transmembrane region" description="Helical" evidence="2">
    <location>
        <begin position="523"/>
        <end position="544"/>
    </location>
</feature>
<evidence type="ECO:0000313" key="4">
    <source>
        <dbReference type="Proteomes" id="UP000308632"/>
    </source>
</evidence>
<reference evidence="3 4" key="1">
    <citation type="submission" date="2019-04" db="EMBL/GenBank/DDBJ databases">
        <title>Streptomyces lasaliensis sp.nov., an Actinomycete isolated from soil which produces the polyether antibiotic lasalocid.</title>
        <authorList>
            <person name="Erwin G."/>
            <person name="Haber C."/>
        </authorList>
    </citation>
    <scope>NUCLEOTIDE SEQUENCE [LARGE SCALE GENOMIC DNA]</scope>
    <source>
        <strain evidence="3 4">DSM 40089</strain>
    </source>
</reference>
<organism evidence="3 4">
    <name type="scientific">Streptomyces galbus</name>
    <dbReference type="NCBI Taxonomy" id="33898"/>
    <lineage>
        <taxon>Bacteria</taxon>
        <taxon>Bacillati</taxon>
        <taxon>Actinomycetota</taxon>
        <taxon>Actinomycetes</taxon>
        <taxon>Kitasatosporales</taxon>
        <taxon>Streptomycetaceae</taxon>
        <taxon>Streptomyces</taxon>
    </lineage>
</organism>
<dbReference type="EMBL" id="SZPR01000018">
    <property type="protein sequence ID" value="TKT07494.1"/>
    <property type="molecule type" value="Genomic_DNA"/>
</dbReference>
<dbReference type="NCBIfam" id="NF047321">
    <property type="entry name" value="SCO7613_CTERM"/>
    <property type="match status" value="1"/>
</dbReference>
<keyword evidence="2" id="KW-1133">Transmembrane helix</keyword>
<feature type="transmembrane region" description="Helical" evidence="2">
    <location>
        <begin position="168"/>
        <end position="186"/>
    </location>
</feature>
<feature type="transmembrane region" description="Helical" evidence="2">
    <location>
        <begin position="764"/>
        <end position="782"/>
    </location>
</feature>
<comment type="caution">
    <text evidence="3">The sequence shown here is derived from an EMBL/GenBank/DDBJ whole genome shotgun (WGS) entry which is preliminary data.</text>
</comment>
<feature type="transmembrane region" description="Helical" evidence="2">
    <location>
        <begin position="359"/>
        <end position="379"/>
    </location>
</feature>
<feature type="transmembrane region" description="Helical" evidence="2">
    <location>
        <begin position="110"/>
        <end position="131"/>
    </location>
</feature>
<feature type="transmembrane region" description="Helical" evidence="2">
    <location>
        <begin position="499"/>
        <end position="517"/>
    </location>
</feature>
<dbReference type="AlphaFoldDB" id="A0A4U5WY42"/>
<dbReference type="InterPro" id="IPR058062">
    <property type="entry name" value="SCO7613_C"/>
</dbReference>
<feature type="transmembrane region" description="Helical" evidence="2">
    <location>
        <begin position="385"/>
        <end position="403"/>
    </location>
</feature>
<feature type="transmembrane region" description="Helical" evidence="2">
    <location>
        <begin position="741"/>
        <end position="758"/>
    </location>
</feature>
<feature type="transmembrane region" description="Helical" evidence="2">
    <location>
        <begin position="816"/>
        <end position="836"/>
    </location>
</feature>
<protein>
    <submittedName>
        <fullName evidence="3">Uncharacterized protein</fullName>
    </submittedName>
</protein>
<accession>A0A4U5WY42</accession>